<evidence type="ECO:0000313" key="2">
    <source>
        <dbReference type="EMBL" id="KAF5666497.1"/>
    </source>
</evidence>
<evidence type="ECO:0008006" key="4">
    <source>
        <dbReference type="Google" id="ProtNLM"/>
    </source>
</evidence>
<feature type="region of interest" description="Disordered" evidence="1">
    <location>
        <begin position="72"/>
        <end position="108"/>
    </location>
</feature>
<proteinExistence type="predicted"/>
<feature type="region of interest" description="Disordered" evidence="1">
    <location>
        <begin position="1"/>
        <end position="31"/>
    </location>
</feature>
<dbReference type="AlphaFoldDB" id="A0A8H5WKR6"/>
<organism evidence="2 3">
    <name type="scientific">Fusarium circinatum</name>
    <name type="common">Pitch canker fungus</name>
    <name type="synonym">Gibberella circinata</name>
    <dbReference type="NCBI Taxonomy" id="48490"/>
    <lineage>
        <taxon>Eukaryota</taxon>
        <taxon>Fungi</taxon>
        <taxon>Dikarya</taxon>
        <taxon>Ascomycota</taxon>
        <taxon>Pezizomycotina</taxon>
        <taxon>Sordariomycetes</taxon>
        <taxon>Hypocreomycetidae</taxon>
        <taxon>Hypocreales</taxon>
        <taxon>Nectriaceae</taxon>
        <taxon>Fusarium</taxon>
        <taxon>Fusarium fujikuroi species complex</taxon>
    </lineage>
</organism>
<evidence type="ECO:0000313" key="3">
    <source>
        <dbReference type="Proteomes" id="UP000572754"/>
    </source>
</evidence>
<name>A0A8H5WKR6_FUSCI</name>
<reference evidence="2 3" key="2">
    <citation type="submission" date="2020-05" db="EMBL/GenBank/DDBJ databases">
        <title>Identification and distribution of gene clusters putatively required for synthesis of sphingolipid metabolism inhibitors in phylogenetically diverse species of the filamentous fungus Fusarium.</title>
        <authorList>
            <person name="Kim H.-S."/>
            <person name="Busman M."/>
            <person name="Brown D.W."/>
            <person name="Divon H."/>
            <person name="Uhlig S."/>
            <person name="Proctor R.H."/>
        </authorList>
    </citation>
    <scope>NUCLEOTIDE SEQUENCE [LARGE SCALE GENOMIC DNA]</scope>
    <source>
        <strain evidence="2 3">NRRL 25331</strain>
    </source>
</reference>
<keyword evidence="3" id="KW-1185">Reference proteome</keyword>
<dbReference type="Proteomes" id="UP000572754">
    <property type="component" value="Unassembled WGS sequence"/>
</dbReference>
<accession>A0A8H5WKR6</accession>
<evidence type="ECO:0000256" key="1">
    <source>
        <dbReference type="SAM" id="MobiDB-lite"/>
    </source>
</evidence>
<comment type="caution">
    <text evidence="2">The sequence shown here is derived from an EMBL/GenBank/DDBJ whole genome shotgun (WGS) entry which is preliminary data.</text>
</comment>
<reference evidence="3" key="1">
    <citation type="journal article" date="2020" name="BMC Genomics">
        <title>Correction to: Identification and distribution of gene clusters required for synthesis of sphingolipid metabolism inhibitors in diverse species of the filamentous fungus Fusarium.</title>
        <authorList>
            <person name="Kim H.S."/>
            <person name="Lohmar J.M."/>
            <person name="Busman M."/>
            <person name="Brown D.W."/>
            <person name="Naumann T.A."/>
            <person name="Divon H.H."/>
            <person name="Lysoe E."/>
            <person name="Uhlig S."/>
            <person name="Proctor R.H."/>
        </authorList>
    </citation>
    <scope>NUCLEOTIDE SEQUENCE [LARGE SCALE GENOMIC DNA]</scope>
    <source>
        <strain evidence="3">NRRL 25331</strain>
    </source>
</reference>
<sequence>MEMQPDPQTSSSSASYVANNGFGPPGPSAPDPAAPTCIAPCHFLKGGSLQSTALHHNCRACYDHNEVQPVESEELVTADAEMLSQSSQFDEKPQSDPKPLAKPPKGKDRDGRYYVCPFYALDSDRFYHCGTYALTSFSRVKEHIGREHYFRQEHHYCTDCCQAWSTEKDLENHKKNCQSSVINQTSILSEEQYTFIGEPGRKATDEEKWETMWAYIFPDLPLPSYYAIDPVSRVKAYMWTIFPFIFIDLMEGLGHHVSLEFATHFSITIVNQIFP</sequence>
<gene>
    <name evidence="2" type="ORF">FCIRC_10211</name>
</gene>
<dbReference type="PANTHER" id="PTHR38166">
    <property type="entry name" value="C2H2-TYPE DOMAIN-CONTAINING PROTEIN-RELATED"/>
    <property type="match status" value="1"/>
</dbReference>
<dbReference type="PANTHER" id="PTHR38166:SF1">
    <property type="entry name" value="C2H2-TYPE DOMAIN-CONTAINING PROTEIN"/>
    <property type="match status" value="1"/>
</dbReference>
<feature type="compositionally biased region" description="Polar residues" evidence="1">
    <location>
        <begin position="1"/>
        <end position="18"/>
    </location>
</feature>
<protein>
    <recommendedName>
        <fullName evidence="4">C2H2-type domain-containing protein</fullName>
    </recommendedName>
</protein>
<dbReference type="EMBL" id="JAAQPE010000370">
    <property type="protein sequence ID" value="KAF5666497.1"/>
    <property type="molecule type" value="Genomic_DNA"/>
</dbReference>